<keyword evidence="4" id="KW-0732">Signal</keyword>
<keyword evidence="7" id="KW-0393">Immunoglobulin domain</keyword>
<proteinExistence type="inferred from homology"/>
<dbReference type="InterPro" id="IPR016147">
    <property type="entry name" value="Pili_assmbl_chaperone_N"/>
</dbReference>
<evidence type="ECO:0000256" key="1">
    <source>
        <dbReference type="ARBA" id="ARBA00004418"/>
    </source>
</evidence>
<dbReference type="Pfam" id="PF00345">
    <property type="entry name" value="PapD_N"/>
    <property type="match status" value="1"/>
</dbReference>
<keyword evidence="5" id="KW-0574">Periplasm</keyword>
<comment type="subcellular location">
    <subcellularLocation>
        <location evidence="1 8">Periplasm</location>
    </subcellularLocation>
</comment>
<comment type="caution">
    <text evidence="11">The sequence shown here is derived from an EMBL/GenBank/DDBJ whole genome shotgun (WGS) entry which is preliminary data.</text>
</comment>
<evidence type="ECO:0000256" key="5">
    <source>
        <dbReference type="ARBA" id="ARBA00022764"/>
    </source>
</evidence>
<dbReference type="Proteomes" id="UP000674425">
    <property type="component" value="Unassembled WGS sequence"/>
</dbReference>
<dbReference type="InterPro" id="IPR013783">
    <property type="entry name" value="Ig-like_fold"/>
</dbReference>
<organism evidence="11 12">
    <name type="scientific">Paraburkholderia aspalathi</name>
    <dbReference type="NCBI Taxonomy" id="1324617"/>
    <lineage>
        <taxon>Bacteria</taxon>
        <taxon>Pseudomonadati</taxon>
        <taxon>Pseudomonadota</taxon>
        <taxon>Betaproteobacteria</taxon>
        <taxon>Burkholderiales</taxon>
        <taxon>Burkholderiaceae</taxon>
        <taxon>Paraburkholderia</taxon>
    </lineage>
</organism>
<dbReference type="SUPFAM" id="SSF49354">
    <property type="entry name" value="PapD-like"/>
    <property type="match status" value="1"/>
</dbReference>
<dbReference type="Pfam" id="PF02753">
    <property type="entry name" value="PapD_C"/>
    <property type="match status" value="1"/>
</dbReference>
<dbReference type="InterPro" id="IPR016148">
    <property type="entry name" value="Pili_assmbl_chaperone_C"/>
</dbReference>
<dbReference type="InterPro" id="IPR018046">
    <property type="entry name" value="Pili_assmbl_chaperone_CS"/>
</dbReference>
<evidence type="ECO:0000256" key="8">
    <source>
        <dbReference type="RuleBase" id="RU003918"/>
    </source>
</evidence>
<evidence type="ECO:0000259" key="10">
    <source>
        <dbReference type="Pfam" id="PF02753"/>
    </source>
</evidence>
<evidence type="ECO:0000256" key="6">
    <source>
        <dbReference type="ARBA" id="ARBA00023186"/>
    </source>
</evidence>
<dbReference type="EMBL" id="CAJNAU010000130">
    <property type="protein sequence ID" value="CAE6853999.1"/>
    <property type="molecule type" value="Genomic_DNA"/>
</dbReference>
<evidence type="ECO:0000313" key="12">
    <source>
        <dbReference type="Proteomes" id="UP000674425"/>
    </source>
</evidence>
<dbReference type="PANTHER" id="PTHR30251">
    <property type="entry name" value="PILUS ASSEMBLY CHAPERONE"/>
    <property type="match status" value="1"/>
</dbReference>
<accession>A0ABN7NC37</accession>
<evidence type="ECO:0000256" key="7">
    <source>
        <dbReference type="ARBA" id="ARBA00023319"/>
    </source>
</evidence>
<dbReference type="PROSITE" id="PS00635">
    <property type="entry name" value="PILI_CHAPERONE"/>
    <property type="match status" value="1"/>
</dbReference>
<dbReference type="RefSeq" id="WP_200622456.1">
    <property type="nucleotide sequence ID" value="NZ_CAJNAU010000130.1"/>
</dbReference>
<keyword evidence="12" id="KW-1185">Reference proteome</keyword>
<dbReference type="PANTHER" id="PTHR30251:SF2">
    <property type="entry name" value="FIMBRIAL CHAPERONE YADV-RELATED"/>
    <property type="match status" value="1"/>
</dbReference>
<keyword evidence="6 8" id="KW-0143">Chaperone</keyword>
<feature type="domain" description="Pili assembly chaperone C-terminal" evidence="10">
    <location>
        <begin position="183"/>
        <end position="248"/>
    </location>
</feature>
<evidence type="ECO:0000313" key="11">
    <source>
        <dbReference type="EMBL" id="CAE6853999.1"/>
    </source>
</evidence>
<evidence type="ECO:0000256" key="4">
    <source>
        <dbReference type="ARBA" id="ARBA00022729"/>
    </source>
</evidence>
<dbReference type="InterPro" id="IPR036316">
    <property type="entry name" value="Pili_assmbl_chap_C_dom_sf"/>
</dbReference>
<dbReference type="Gene3D" id="2.60.40.10">
    <property type="entry name" value="Immunoglobulins"/>
    <property type="match status" value="2"/>
</dbReference>
<name>A0ABN7NC37_9BURK</name>
<feature type="domain" description="Pili assembly chaperone N-terminal" evidence="9">
    <location>
        <begin position="32"/>
        <end position="155"/>
    </location>
</feature>
<dbReference type="SUPFAM" id="SSF49584">
    <property type="entry name" value="Periplasmic chaperone C-domain"/>
    <property type="match status" value="1"/>
</dbReference>
<evidence type="ECO:0000259" key="9">
    <source>
        <dbReference type="Pfam" id="PF00345"/>
    </source>
</evidence>
<dbReference type="InterPro" id="IPR001829">
    <property type="entry name" value="Pili_assmbl_chaperone_bac"/>
</dbReference>
<comment type="similarity">
    <text evidence="2 8">Belongs to the periplasmic pilus chaperone family.</text>
</comment>
<evidence type="ECO:0000256" key="2">
    <source>
        <dbReference type="ARBA" id="ARBA00007399"/>
    </source>
</evidence>
<dbReference type="InterPro" id="IPR008962">
    <property type="entry name" value="PapD-like_sf"/>
</dbReference>
<dbReference type="PRINTS" id="PR00969">
    <property type="entry name" value="CHAPERONPILI"/>
</dbReference>
<evidence type="ECO:0000256" key="3">
    <source>
        <dbReference type="ARBA" id="ARBA00022558"/>
    </source>
</evidence>
<dbReference type="InterPro" id="IPR050643">
    <property type="entry name" value="Periplasmic_pilus_chap"/>
</dbReference>
<reference evidence="11 12" key="1">
    <citation type="submission" date="2021-02" db="EMBL/GenBank/DDBJ databases">
        <authorList>
            <person name="Vanwijnsberghe S."/>
        </authorList>
    </citation>
    <scope>NUCLEOTIDE SEQUENCE [LARGE SCALE GENOMIC DNA]</scope>
    <source>
        <strain evidence="11 12">R-69658</strain>
    </source>
</reference>
<sequence length="256" mass="27368">MFFERVTPLFAGVFTAVWFAAGFWGVGHADASVVIGATRVIYAAPAREATIKLTNEGSAPALIQAWIDVGDMQTAPAAISAPFLVTPPIARIDPGKAQTLRLFYIGDPLPTNRESVFYFNVLEIPPKPDSAQAPQNLMQLAFRSRIKLFFRPEGLPGSAAEAPAQIHWRLLRSASGELTLEANNPTAYHVSFTTLRVTHGADTIGGAADDGGMVAPGETHRFTLRGKVPATGPLTVNYHALNDYGGEVRGDSVVSP</sequence>
<protein>
    <submittedName>
        <fullName evidence="11">Fimbrial chaperone YadV</fullName>
    </submittedName>
</protein>
<keyword evidence="3" id="KW-1029">Fimbrium biogenesis</keyword>
<gene>
    <name evidence="11" type="primary">yadV_2</name>
    <name evidence="11" type="ORF">R69658_07303</name>
</gene>